<keyword evidence="1" id="KW-1133">Transmembrane helix</keyword>
<dbReference type="Proteomes" id="UP000294855">
    <property type="component" value="Unassembled WGS sequence"/>
</dbReference>
<dbReference type="Pfam" id="PF11391">
    <property type="entry name" value="DUF2798"/>
    <property type="match status" value="1"/>
</dbReference>
<name>A0A484F3L0_9EURY</name>
<evidence type="ECO:0000256" key="1">
    <source>
        <dbReference type="SAM" id="Phobius"/>
    </source>
</evidence>
<evidence type="ECO:0000313" key="3">
    <source>
        <dbReference type="Proteomes" id="UP000294855"/>
    </source>
</evidence>
<feature type="transmembrane region" description="Helical" evidence="1">
    <location>
        <begin position="37"/>
        <end position="58"/>
    </location>
</feature>
<protein>
    <submittedName>
        <fullName evidence="2">Uncharacterized protein DUF2798</fullName>
    </submittedName>
</protein>
<sequence length="85" mass="9301">MNRKQFLSNVVMSVFMSGCMSLTMAVVNLGLGPHLPYAWARGWAISFLVALPLVCFIVPRLHSIVGRFCPEDCTPPSDSVSVSDE</sequence>
<organism evidence="2 3">
    <name type="scientific">Methanimicrococcus blatticola</name>
    <dbReference type="NCBI Taxonomy" id="91560"/>
    <lineage>
        <taxon>Archaea</taxon>
        <taxon>Methanobacteriati</taxon>
        <taxon>Methanobacteriota</taxon>
        <taxon>Stenosarchaea group</taxon>
        <taxon>Methanomicrobia</taxon>
        <taxon>Methanosarcinales</taxon>
        <taxon>Methanosarcinaceae</taxon>
        <taxon>Methanimicrococcus</taxon>
    </lineage>
</organism>
<gene>
    <name evidence="2" type="ORF">C7391_1403</name>
</gene>
<proteinExistence type="predicted"/>
<keyword evidence="1" id="KW-0472">Membrane</keyword>
<dbReference type="InterPro" id="IPR021529">
    <property type="entry name" value="DUF2798"/>
</dbReference>
<dbReference type="AlphaFoldDB" id="A0A484F3L0"/>
<evidence type="ECO:0000313" key="2">
    <source>
        <dbReference type="EMBL" id="TDQ67849.1"/>
    </source>
</evidence>
<keyword evidence="1" id="KW-0812">Transmembrane</keyword>
<comment type="caution">
    <text evidence="2">The sequence shown here is derived from an EMBL/GenBank/DDBJ whole genome shotgun (WGS) entry which is preliminary data.</text>
</comment>
<accession>A0A484F3L0</accession>
<keyword evidence="3" id="KW-1185">Reference proteome</keyword>
<reference evidence="2 3" key="1">
    <citation type="submission" date="2019-03" db="EMBL/GenBank/DDBJ databases">
        <title>Genomic Encyclopedia of Type Strains, Phase IV (KMG-IV): sequencing the most valuable type-strain genomes for metagenomic binning, comparative biology and taxonomic classification.</title>
        <authorList>
            <person name="Goeker M."/>
        </authorList>
    </citation>
    <scope>NUCLEOTIDE SEQUENCE [LARGE SCALE GENOMIC DNA]</scope>
    <source>
        <strain evidence="2 3">DSM 13328</strain>
    </source>
</reference>
<dbReference type="PROSITE" id="PS51257">
    <property type="entry name" value="PROKAR_LIPOPROTEIN"/>
    <property type="match status" value="1"/>
</dbReference>
<feature type="transmembrane region" description="Helical" evidence="1">
    <location>
        <begin position="7"/>
        <end position="31"/>
    </location>
</feature>
<dbReference type="RefSeq" id="WP_133517850.1">
    <property type="nucleotide sequence ID" value="NZ_SNYS01000010.1"/>
</dbReference>
<dbReference type="EMBL" id="SNYS01000010">
    <property type="protein sequence ID" value="TDQ67849.1"/>
    <property type="molecule type" value="Genomic_DNA"/>
</dbReference>